<evidence type="ECO:0000313" key="1">
    <source>
        <dbReference type="EMBL" id="KAK2099934.1"/>
    </source>
</evidence>
<keyword evidence="2" id="KW-1185">Reference proteome</keyword>
<reference evidence="1 2" key="1">
    <citation type="submission" date="2023-05" db="EMBL/GenBank/DDBJ databases">
        <title>B98-5 Cell Line De Novo Hybrid Assembly: An Optical Mapping Approach.</title>
        <authorList>
            <person name="Kananen K."/>
            <person name="Auerbach J.A."/>
            <person name="Kautto E."/>
            <person name="Blachly J.S."/>
        </authorList>
    </citation>
    <scope>NUCLEOTIDE SEQUENCE [LARGE SCALE GENOMIC DNA]</scope>
    <source>
        <strain evidence="1">B95-8</strain>
        <tissue evidence="1">Cell line</tissue>
    </source>
</reference>
<gene>
    <name evidence="1" type="ORF">P7K49_021282</name>
</gene>
<proteinExistence type="predicted"/>
<organism evidence="1 2">
    <name type="scientific">Saguinus oedipus</name>
    <name type="common">Cotton-top tamarin</name>
    <name type="synonym">Oedipomidas oedipus</name>
    <dbReference type="NCBI Taxonomy" id="9490"/>
    <lineage>
        <taxon>Eukaryota</taxon>
        <taxon>Metazoa</taxon>
        <taxon>Chordata</taxon>
        <taxon>Craniata</taxon>
        <taxon>Vertebrata</taxon>
        <taxon>Euteleostomi</taxon>
        <taxon>Mammalia</taxon>
        <taxon>Eutheria</taxon>
        <taxon>Euarchontoglires</taxon>
        <taxon>Primates</taxon>
        <taxon>Haplorrhini</taxon>
        <taxon>Platyrrhini</taxon>
        <taxon>Cebidae</taxon>
        <taxon>Callitrichinae</taxon>
        <taxon>Saguinus</taxon>
    </lineage>
</organism>
<comment type="caution">
    <text evidence="1">The sequence shown here is derived from an EMBL/GenBank/DDBJ whole genome shotgun (WGS) entry which is preliminary data.</text>
</comment>
<accession>A0ABQ9US82</accession>
<feature type="non-terminal residue" evidence="1">
    <location>
        <position position="1"/>
    </location>
</feature>
<evidence type="ECO:0000313" key="2">
    <source>
        <dbReference type="Proteomes" id="UP001266305"/>
    </source>
</evidence>
<dbReference type="Proteomes" id="UP001266305">
    <property type="component" value="Unassembled WGS sequence"/>
</dbReference>
<sequence>GLRALLHSPQAPKLPKCSPCQQMAHLNLSCPVEHRDFPQCCQVAQVAILLQNCAALKDGARSSSFPSV</sequence>
<name>A0ABQ9US82_SAGOE</name>
<dbReference type="EMBL" id="JASSZA010000010">
    <property type="protein sequence ID" value="KAK2099934.1"/>
    <property type="molecule type" value="Genomic_DNA"/>
</dbReference>
<protein>
    <submittedName>
        <fullName evidence="1">Uncharacterized protein</fullName>
    </submittedName>
</protein>